<protein>
    <submittedName>
        <fullName evidence="3">Uncharacterized protein</fullName>
    </submittedName>
</protein>
<evidence type="ECO:0000313" key="4">
    <source>
        <dbReference type="Proteomes" id="UP000199375"/>
    </source>
</evidence>
<keyword evidence="2" id="KW-0472">Membrane</keyword>
<dbReference type="Proteomes" id="UP000199375">
    <property type="component" value="Unassembled WGS sequence"/>
</dbReference>
<feature type="transmembrane region" description="Helical" evidence="2">
    <location>
        <begin position="54"/>
        <end position="75"/>
    </location>
</feature>
<feature type="region of interest" description="Disordered" evidence="1">
    <location>
        <begin position="654"/>
        <end position="798"/>
    </location>
</feature>
<feature type="compositionally biased region" description="Low complexity" evidence="1">
    <location>
        <begin position="547"/>
        <end position="568"/>
    </location>
</feature>
<name>A0A1C4ULR3_9ACTN</name>
<feature type="transmembrane region" description="Helical" evidence="2">
    <location>
        <begin position="87"/>
        <end position="108"/>
    </location>
</feature>
<feature type="transmembrane region" description="Helical" evidence="2">
    <location>
        <begin position="149"/>
        <end position="172"/>
    </location>
</feature>
<feature type="transmembrane region" description="Helical" evidence="2">
    <location>
        <begin position="223"/>
        <end position="244"/>
    </location>
</feature>
<organism evidence="3 4">
    <name type="scientific">Micromonospora haikouensis</name>
    <dbReference type="NCBI Taxonomy" id="686309"/>
    <lineage>
        <taxon>Bacteria</taxon>
        <taxon>Bacillati</taxon>
        <taxon>Actinomycetota</taxon>
        <taxon>Actinomycetes</taxon>
        <taxon>Micromonosporales</taxon>
        <taxon>Micromonosporaceae</taxon>
        <taxon>Micromonospora</taxon>
    </lineage>
</organism>
<keyword evidence="2" id="KW-1133">Transmembrane helix</keyword>
<feature type="compositionally biased region" description="Low complexity" evidence="1">
    <location>
        <begin position="456"/>
        <end position="501"/>
    </location>
</feature>
<feature type="compositionally biased region" description="Low complexity" evidence="1">
    <location>
        <begin position="682"/>
        <end position="712"/>
    </location>
</feature>
<accession>A0A1C4ULR3</accession>
<dbReference type="AlphaFoldDB" id="A0A1C4ULR3"/>
<evidence type="ECO:0000256" key="1">
    <source>
        <dbReference type="SAM" id="MobiDB-lite"/>
    </source>
</evidence>
<gene>
    <name evidence="3" type="ORF">GA0070558_10479</name>
</gene>
<feature type="transmembrane region" description="Helical" evidence="2">
    <location>
        <begin position="120"/>
        <end position="142"/>
    </location>
</feature>
<keyword evidence="2" id="KW-0812">Transmembrane</keyword>
<dbReference type="RefSeq" id="WP_091276437.1">
    <property type="nucleotide sequence ID" value="NZ_FMCW01000004.1"/>
</dbReference>
<feature type="region of interest" description="Disordered" evidence="1">
    <location>
        <begin position="547"/>
        <end position="611"/>
    </location>
</feature>
<feature type="transmembrane region" description="Helical" evidence="2">
    <location>
        <begin position="256"/>
        <end position="278"/>
    </location>
</feature>
<evidence type="ECO:0000256" key="2">
    <source>
        <dbReference type="SAM" id="Phobius"/>
    </source>
</evidence>
<feature type="compositionally biased region" description="Basic and acidic residues" evidence="1">
    <location>
        <begin position="745"/>
        <end position="754"/>
    </location>
</feature>
<feature type="region of interest" description="Disordered" evidence="1">
    <location>
        <begin position="342"/>
        <end position="519"/>
    </location>
</feature>
<dbReference type="EMBL" id="FMCW01000004">
    <property type="protein sequence ID" value="SCE72580.1"/>
    <property type="molecule type" value="Genomic_DNA"/>
</dbReference>
<reference evidence="3 4" key="1">
    <citation type="submission" date="2016-06" db="EMBL/GenBank/DDBJ databases">
        <authorList>
            <person name="Kjaerup R.B."/>
            <person name="Dalgaard T.S."/>
            <person name="Juul-Madsen H.R."/>
        </authorList>
    </citation>
    <scope>NUCLEOTIDE SEQUENCE [LARGE SCALE GENOMIC DNA]</scope>
    <source>
        <strain evidence="3 4">DSM 45626</strain>
    </source>
</reference>
<proteinExistence type="predicted"/>
<evidence type="ECO:0000313" key="3">
    <source>
        <dbReference type="EMBL" id="SCE72580.1"/>
    </source>
</evidence>
<feature type="compositionally biased region" description="Low complexity" evidence="1">
    <location>
        <begin position="380"/>
        <end position="398"/>
    </location>
</feature>
<feature type="transmembrane region" description="Helical" evidence="2">
    <location>
        <begin position="192"/>
        <end position="216"/>
    </location>
</feature>
<sequence>MAFRTWGKPLSTALGVSMLAGAGQLGVAYGFGIVRIAGDFTDATVNRWPAQLVWVGWCAALAAVVGAVVTERLVSADPVTGTTTGRLALAGAAALGATVVAPLCMQPARATQLNSVDPVWAMGICATLGAVVGAGAALAVLLRPPLGWNVAAVAGTVWFVALVSALPALAGTGPLPTVRLGVFEPGWLAADAAQGLATIVLPLVALLAGAASGALARRRGHPPLIAGATGAAGPVLVAFAYLTAGPGDSADRYQLAPYYGALLAVATGLLGATAAALARWPLFARSTSADPLADGPAGVDPAAGVPAADLARAGGAPLPGALGSRPPGTLRAALSGMRAAGLTRGRGVGLPGSPRTGGQQGAIEPTDILRPLPTGPTPPVAGDADGPDGPADLAAPPGVTTARRVPATIGDPLPDDRTGDAARSGRPRSRGDEGRVGVDGPAGAPPAHWEWPMASGTTAARPTDAARTTDAARNGTGEAAGTGEATGPTDATGTGGATDPTPSGGVVDTTPAGEPAAAQAGEPVTLTQAGGPATFTQAGGPATFAEAGEAAGPAQAGEVAAAGQVPAQSAGEATSVSGTGEAAGPALTGGLSDPVPTGGLSDPVPTGELIDPALTGQATEPALRPRPRLPLPDLDQAASWDAFGNAARRFARPASERHVVGDTQLPRGEPGEPGEPGGLWQAAARTTGAAPADGAGPAPAGEPGAALPADAGTSPDDAPAGRSRLLRPLFRRGRTRAGDDVGPAAERDDRHDPEPLPAQDEEYVDWVTGLARPVSGEDGGSTDADRRSLRPSGRHHRD</sequence>